<gene>
    <name evidence="1" type="ORF">PODLI_1B042055</name>
</gene>
<accession>A0AA35L2B9</accession>
<evidence type="ECO:0000313" key="2">
    <source>
        <dbReference type="Proteomes" id="UP001178461"/>
    </source>
</evidence>
<dbReference type="AlphaFoldDB" id="A0AA35L2B9"/>
<reference evidence="1" key="1">
    <citation type="submission" date="2022-12" db="EMBL/GenBank/DDBJ databases">
        <authorList>
            <person name="Alioto T."/>
            <person name="Alioto T."/>
            <person name="Gomez Garrido J."/>
        </authorList>
    </citation>
    <scope>NUCLEOTIDE SEQUENCE</scope>
</reference>
<dbReference type="EMBL" id="OX395136">
    <property type="protein sequence ID" value="CAI5787962.1"/>
    <property type="molecule type" value="Genomic_DNA"/>
</dbReference>
<keyword evidence="2" id="KW-1185">Reference proteome</keyword>
<name>A0AA35L2B9_9SAUR</name>
<dbReference type="Proteomes" id="UP001178461">
    <property type="component" value="Chromosome 11"/>
</dbReference>
<evidence type="ECO:0000313" key="1">
    <source>
        <dbReference type="EMBL" id="CAI5787962.1"/>
    </source>
</evidence>
<protein>
    <submittedName>
        <fullName evidence="1">Uncharacterized protein</fullName>
    </submittedName>
</protein>
<organism evidence="1 2">
    <name type="scientific">Podarcis lilfordi</name>
    <name type="common">Lilford's wall lizard</name>
    <dbReference type="NCBI Taxonomy" id="74358"/>
    <lineage>
        <taxon>Eukaryota</taxon>
        <taxon>Metazoa</taxon>
        <taxon>Chordata</taxon>
        <taxon>Craniata</taxon>
        <taxon>Vertebrata</taxon>
        <taxon>Euteleostomi</taxon>
        <taxon>Lepidosauria</taxon>
        <taxon>Squamata</taxon>
        <taxon>Bifurcata</taxon>
        <taxon>Unidentata</taxon>
        <taxon>Episquamata</taxon>
        <taxon>Laterata</taxon>
        <taxon>Lacertibaenia</taxon>
        <taxon>Lacertidae</taxon>
        <taxon>Podarcis</taxon>
    </lineage>
</organism>
<sequence length="115" mass="13191">MPLLFLTGGWWHLQKGLIGLWFLLKALSVQKRFFSFKNQGSSRTRTPSCLVAGTWVAPSSGQKFFGGPTFLKNLNFLVLKPKSHFLAETWLCFEFQISESGLLKKKKLEFQFSTR</sequence>
<proteinExistence type="predicted"/>